<dbReference type="EMBL" id="VZRY01001954">
    <property type="protein sequence ID" value="NWW87438.1"/>
    <property type="molecule type" value="Genomic_DNA"/>
</dbReference>
<dbReference type="OrthoDB" id="2129492at2759"/>
<evidence type="ECO:0000256" key="2">
    <source>
        <dbReference type="SAM" id="Coils"/>
    </source>
</evidence>
<dbReference type="PANTHER" id="PTHR14845:SF0">
    <property type="entry name" value="DUF4515 DOMAIN-CONTAINING PROTEIN"/>
    <property type="match status" value="1"/>
</dbReference>
<keyword evidence="1 2" id="KW-0175">Coiled coil</keyword>
<evidence type="ECO:0000313" key="5">
    <source>
        <dbReference type="EMBL" id="NWW87438.1"/>
    </source>
</evidence>
<evidence type="ECO:0000313" key="6">
    <source>
        <dbReference type="Proteomes" id="UP000570016"/>
    </source>
</evidence>
<feature type="non-terminal residue" evidence="5">
    <location>
        <position position="1"/>
    </location>
</feature>
<name>A0A7K6RNT7_9AVES</name>
<evidence type="ECO:0000256" key="1">
    <source>
        <dbReference type="ARBA" id="ARBA00023054"/>
    </source>
</evidence>
<feature type="compositionally biased region" description="Low complexity" evidence="3">
    <location>
        <begin position="297"/>
        <end position="310"/>
    </location>
</feature>
<dbReference type="Proteomes" id="UP000570016">
    <property type="component" value="Unassembled WGS sequence"/>
</dbReference>
<evidence type="ECO:0000256" key="3">
    <source>
        <dbReference type="SAM" id="MobiDB-lite"/>
    </source>
</evidence>
<feature type="non-terminal residue" evidence="5">
    <location>
        <position position="310"/>
    </location>
</feature>
<comment type="caution">
    <text evidence="5">The sequence shown here is derived from an EMBL/GenBank/DDBJ whole genome shotgun (WGS) entry which is preliminary data.</text>
</comment>
<feature type="region of interest" description="Disordered" evidence="3">
    <location>
        <begin position="289"/>
        <end position="310"/>
    </location>
</feature>
<organism evidence="5 6">
    <name type="scientific">Rhynochetos jubatus</name>
    <name type="common">kagu</name>
    <dbReference type="NCBI Taxonomy" id="54386"/>
    <lineage>
        <taxon>Eukaryota</taxon>
        <taxon>Metazoa</taxon>
        <taxon>Chordata</taxon>
        <taxon>Craniata</taxon>
        <taxon>Vertebrata</taxon>
        <taxon>Euteleostomi</taxon>
        <taxon>Archelosauria</taxon>
        <taxon>Archosauria</taxon>
        <taxon>Dinosauria</taxon>
        <taxon>Saurischia</taxon>
        <taxon>Theropoda</taxon>
        <taxon>Coelurosauria</taxon>
        <taxon>Aves</taxon>
        <taxon>Neognathae</taxon>
        <taxon>Neoaves</taxon>
        <taxon>Phaethontimorphae</taxon>
        <taxon>Eurypygiformes</taxon>
        <taxon>Rhynochetidae</taxon>
        <taxon>Rhynochetos</taxon>
    </lineage>
</organism>
<accession>A0A7K6RNT7</accession>
<feature type="coiled-coil region" evidence="2">
    <location>
        <begin position="58"/>
        <end position="85"/>
    </location>
</feature>
<dbReference type="Pfam" id="PF14988">
    <property type="entry name" value="DUF4515"/>
    <property type="match status" value="1"/>
</dbReference>
<protein>
    <submittedName>
        <fullName evidence="5">CC166 protein</fullName>
    </submittedName>
</protein>
<feature type="domain" description="DUF4515" evidence="4">
    <location>
        <begin position="85"/>
        <end position="278"/>
    </location>
</feature>
<proteinExistence type="predicted"/>
<reference evidence="5 6" key="1">
    <citation type="submission" date="2019-09" db="EMBL/GenBank/DDBJ databases">
        <title>Bird 10,000 Genomes (B10K) Project - Family phase.</title>
        <authorList>
            <person name="Zhang G."/>
        </authorList>
    </citation>
    <scope>NUCLEOTIDE SEQUENCE [LARGE SCALE GENOMIC DNA]</scope>
    <source>
        <strain evidence="5">B10K-DU-029-58</strain>
        <tissue evidence="5">Muscle</tissue>
    </source>
</reference>
<feature type="region of interest" description="Disordered" evidence="3">
    <location>
        <begin position="1"/>
        <end position="34"/>
    </location>
</feature>
<dbReference type="PANTHER" id="PTHR14845">
    <property type="entry name" value="COILED-COIL DOMAIN-CONTAINING 166"/>
    <property type="match status" value="1"/>
</dbReference>
<feature type="compositionally biased region" description="Basic and acidic residues" evidence="3">
    <location>
        <begin position="8"/>
        <end position="18"/>
    </location>
</feature>
<sequence length="310" mass="37002">MASKAKQTKQDPERDGKNKQGIRTKSGEISKGVSDMEIPVKERKLYLQKEYKILTEHLNTYVGRVERFLQENKFLEKEAQQNREESHAYLSYIRKRRQKCQNLIITLNDQNHTDLSHVWLQKEKLMAQYKEKEKVVRTSLTNKETKYSLLTKEVEELQAFQAPSVQLEQMKRIKELEQELLVTRIEHSDEMHKIKSRFLQAQADCERDFQQKIQGLTRRAEAAAIQSLIQHIEQVKAENWHLRRELLRLIQYSKILKETKVQLREQQQQLLREHRYTQDMAHTRHWAQWHKAHGANSQSHSSQSSFTHVR</sequence>
<evidence type="ECO:0000259" key="4">
    <source>
        <dbReference type="Pfam" id="PF14988"/>
    </source>
</evidence>
<dbReference type="AlphaFoldDB" id="A0A7K6RNT7"/>
<dbReference type="InterPro" id="IPR032777">
    <property type="entry name" value="DUF4515"/>
</dbReference>
<gene>
    <name evidence="5" type="primary">Ccdc166</name>
    <name evidence="5" type="ORF">RHYJUB_R15020</name>
</gene>
<keyword evidence="6" id="KW-1185">Reference proteome</keyword>